<evidence type="ECO:0000259" key="2">
    <source>
        <dbReference type="Pfam" id="PF20516"/>
    </source>
</evidence>
<proteinExistence type="predicted"/>
<dbReference type="Proteomes" id="UP000616885">
    <property type="component" value="Unassembled WGS sequence"/>
</dbReference>
<evidence type="ECO:0000313" key="4">
    <source>
        <dbReference type="Proteomes" id="UP000616885"/>
    </source>
</evidence>
<dbReference type="InterPro" id="IPR046797">
    <property type="entry name" value="PDDEXK_12"/>
</dbReference>
<accession>A0A8H7K2S4</accession>
<feature type="compositionally biased region" description="Low complexity" evidence="1">
    <location>
        <begin position="51"/>
        <end position="70"/>
    </location>
</feature>
<sequence length="371" mass="41398">MKFRKGATKQPKQAISTCRSQGKRKTTAEDNRDTQFTPRATSSRRHDDDTSSTGSLPSSESLSRTSARSPTKISPLQLDPAGFEIGPLDLDDPDMSEAAKQLTEEIDTIAAGHQVVPATLKSNIEELKKNSRSYVSFRDYVYTEIDEGNQIYTDQLLKDVLKTVAVAQECQRMEQDETGWNHIVHSPLLDTILDRQSQYITGFVPCMTASILPKWRLQSKLGTRVDYAIVINPEHDPQPGVQNAIQRLRCTLPEASANHTGSAPLRHRPIGVSIEKKRYGGHERKAEYQLGIWHSAQWKLLAEQAGDHINHLAFIPGIIVQGHDWKLIVTTNNGGKTRLWASRQFGSTQTPLGTFQVVAGEPIAPEKLRYP</sequence>
<protein>
    <recommendedName>
        <fullName evidence="2">PD-(D/E)XK nuclease-like domain-containing protein</fullName>
    </recommendedName>
</protein>
<feature type="region of interest" description="Disordered" evidence="1">
    <location>
        <begin position="1"/>
        <end position="92"/>
    </location>
</feature>
<evidence type="ECO:0000256" key="1">
    <source>
        <dbReference type="SAM" id="MobiDB-lite"/>
    </source>
</evidence>
<feature type="domain" description="PD-(D/E)XK nuclease-like" evidence="2">
    <location>
        <begin position="148"/>
        <end position="360"/>
    </location>
</feature>
<gene>
    <name evidence="3" type="ORF">IM811_009435</name>
</gene>
<evidence type="ECO:0000313" key="3">
    <source>
        <dbReference type="EMBL" id="KAF9742412.1"/>
    </source>
</evidence>
<comment type="caution">
    <text evidence="3">The sequence shown here is derived from an EMBL/GenBank/DDBJ whole genome shotgun (WGS) entry which is preliminary data.</text>
</comment>
<reference evidence="3" key="1">
    <citation type="submission" date="2020-10" db="EMBL/GenBank/DDBJ databases">
        <title>High-Quality Genome Resource of Clonostachys rosea strain S41 by Oxford Nanopore Long-Read Sequencing.</title>
        <authorList>
            <person name="Wang H."/>
        </authorList>
    </citation>
    <scope>NUCLEOTIDE SEQUENCE</scope>
    <source>
        <strain evidence="3">S41</strain>
    </source>
</reference>
<dbReference type="AlphaFoldDB" id="A0A8H7K2S4"/>
<feature type="compositionally biased region" description="Polar residues" evidence="1">
    <location>
        <begin position="10"/>
        <end position="20"/>
    </location>
</feature>
<dbReference type="EMBL" id="JADCTT010000021">
    <property type="protein sequence ID" value="KAF9742412.1"/>
    <property type="molecule type" value="Genomic_DNA"/>
</dbReference>
<name>A0A8H7K2S4_BIOOC</name>
<dbReference type="Pfam" id="PF20516">
    <property type="entry name" value="PDDEXK_12"/>
    <property type="match status" value="1"/>
</dbReference>
<organism evidence="3 4">
    <name type="scientific">Bionectria ochroleuca</name>
    <name type="common">Gliocladium roseum</name>
    <dbReference type="NCBI Taxonomy" id="29856"/>
    <lineage>
        <taxon>Eukaryota</taxon>
        <taxon>Fungi</taxon>
        <taxon>Dikarya</taxon>
        <taxon>Ascomycota</taxon>
        <taxon>Pezizomycotina</taxon>
        <taxon>Sordariomycetes</taxon>
        <taxon>Hypocreomycetidae</taxon>
        <taxon>Hypocreales</taxon>
        <taxon>Bionectriaceae</taxon>
        <taxon>Clonostachys</taxon>
    </lineage>
</organism>